<comment type="caution">
    <text evidence="11">The sequence shown here is derived from an EMBL/GenBank/DDBJ whole genome shotgun (WGS) entry which is preliminary data.</text>
</comment>
<dbReference type="Gene3D" id="3.40.720.10">
    <property type="entry name" value="Alkaline Phosphatase, subunit A"/>
    <property type="match status" value="1"/>
</dbReference>
<evidence type="ECO:0000259" key="10">
    <source>
        <dbReference type="Pfam" id="PF05506"/>
    </source>
</evidence>
<dbReference type="InterPro" id="IPR006311">
    <property type="entry name" value="TAT_signal"/>
</dbReference>
<keyword evidence="5" id="KW-0378">Hydrolase</keyword>
<feature type="compositionally biased region" description="Basic and acidic residues" evidence="8">
    <location>
        <begin position="445"/>
        <end position="457"/>
    </location>
</feature>
<keyword evidence="12" id="KW-1185">Reference proteome</keyword>
<evidence type="ECO:0000256" key="6">
    <source>
        <dbReference type="ARBA" id="ARBA00023026"/>
    </source>
</evidence>
<evidence type="ECO:0000313" key="12">
    <source>
        <dbReference type="Proteomes" id="UP000295680"/>
    </source>
</evidence>
<dbReference type="PANTHER" id="PTHR31956">
    <property type="entry name" value="NON-SPECIFIC PHOSPHOLIPASE C4-RELATED"/>
    <property type="match status" value="1"/>
</dbReference>
<proteinExistence type="inferred from homology"/>
<feature type="domain" description="Bacterial phospholipase C C-terminal" evidence="10">
    <location>
        <begin position="481"/>
        <end position="574"/>
    </location>
</feature>
<evidence type="ECO:0000256" key="1">
    <source>
        <dbReference type="ARBA" id="ARBA00004191"/>
    </source>
</evidence>
<reference evidence="11 12" key="1">
    <citation type="submission" date="2019-03" db="EMBL/GenBank/DDBJ databases">
        <title>Genomic Encyclopedia of Type Strains, Phase IV (KMG-IV): sequencing the most valuable type-strain genomes for metagenomic binning, comparative biology and taxonomic classification.</title>
        <authorList>
            <person name="Goeker M."/>
        </authorList>
    </citation>
    <scope>NUCLEOTIDE SEQUENCE [LARGE SCALE GENOMIC DNA]</scope>
    <source>
        <strain evidence="11 12">DSM 45934</strain>
    </source>
</reference>
<dbReference type="NCBIfam" id="TIGR03396">
    <property type="entry name" value="PC_PLC"/>
    <property type="match status" value="1"/>
</dbReference>
<dbReference type="AlphaFoldDB" id="A0A4R2J9C2"/>
<evidence type="ECO:0000256" key="9">
    <source>
        <dbReference type="SAM" id="SignalP"/>
    </source>
</evidence>
<dbReference type="OrthoDB" id="4181857at2"/>
<evidence type="ECO:0000256" key="7">
    <source>
        <dbReference type="ARBA" id="ARBA00048421"/>
    </source>
</evidence>
<dbReference type="InterPro" id="IPR017767">
    <property type="entry name" value="PC-PLC"/>
</dbReference>
<gene>
    <name evidence="11" type="ORF">EV192_107334</name>
</gene>
<evidence type="ECO:0000256" key="8">
    <source>
        <dbReference type="SAM" id="MobiDB-lite"/>
    </source>
</evidence>
<dbReference type="GO" id="GO:0016042">
    <property type="term" value="P:lipid catabolic process"/>
    <property type="evidence" value="ECO:0007669"/>
    <property type="project" value="InterPro"/>
</dbReference>
<protein>
    <recommendedName>
        <fullName evidence="3">phospholipase C</fullName>
        <ecNumber evidence="3">3.1.4.3</ecNumber>
    </recommendedName>
</protein>
<dbReference type="PROSITE" id="PS51318">
    <property type="entry name" value="TAT"/>
    <property type="match status" value="1"/>
</dbReference>
<feature type="signal peptide" evidence="9">
    <location>
        <begin position="1"/>
        <end position="32"/>
    </location>
</feature>
<dbReference type="PANTHER" id="PTHR31956:SF1">
    <property type="entry name" value="NON-SPECIFIC PHOSPHOLIPASE C1"/>
    <property type="match status" value="1"/>
</dbReference>
<feature type="domain" description="Bacterial phospholipase C C-terminal" evidence="10">
    <location>
        <begin position="595"/>
        <end position="669"/>
    </location>
</feature>
<comment type="catalytic activity">
    <reaction evidence="7">
        <text>a 1,2-diacyl-sn-glycero-3-phosphocholine + H2O = phosphocholine + a 1,2-diacyl-sn-glycerol + H(+)</text>
        <dbReference type="Rhea" id="RHEA:10604"/>
        <dbReference type="ChEBI" id="CHEBI:15377"/>
        <dbReference type="ChEBI" id="CHEBI:15378"/>
        <dbReference type="ChEBI" id="CHEBI:17815"/>
        <dbReference type="ChEBI" id="CHEBI:57643"/>
        <dbReference type="ChEBI" id="CHEBI:295975"/>
        <dbReference type="EC" id="3.1.4.3"/>
    </reaction>
    <physiologicalReaction direction="left-to-right" evidence="7">
        <dbReference type="Rhea" id="RHEA:10605"/>
    </physiologicalReaction>
</comment>
<dbReference type="Pfam" id="PF04185">
    <property type="entry name" value="Phosphoesterase"/>
    <property type="match status" value="1"/>
</dbReference>
<dbReference type="InterPro" id="IPR007312">
    <property type="entry name" value="Phosphoesterase"/>
</dbReference>
<organism evidence="11 12">
    <name type="scientific">Actinocrispum wychmicini</name>
    <dbReference type="NCBI Taxonomy" id="1213861"/>
    <lineage>
        <taxon>Bacteria</taxon>
        <taxon>Bacillati</taxon>
        <taxon>Actinomycetota</taxon>
        <taxon>Actinomycetes</taxon>
        <taxon>Pseudonocardiales</taxon>
        <taxon>Pseudonocardiaceae</taxon>
        <taxon>Actinocrispum</taxon>
    </lineage>
</organism>
<dbReference type="Proteomes" id="UP000295680">
    <property type="component" value="Unassembled WGS sequence"/>
</dbReference>
<keyword evidence="4" id="KW-0964">Secreted</keyword>
<comment type="similarity">
    <text evidence="2">Belongs to the bacterial phospholipase C family.</text>
</comment>
<comment type="subcellular location">
    <subcellularLocation>
        <location evidence="1">Secreted</location>
        <location evidence="1">Cell wall</location>
    </subcellularLocation>
</comment>
<dbReference type="NCBIfam" id="TIGR01409">
    <property type="entry name" value="TAT_signal_seq"/>
    <property type="match status" value="1"/>
</dbReference>
<dbReference type="GO" id="GO:0034480">
    <property type="term" value="F:phosphatidylcholine phospholipase C activity"/>
    <property type="evidence" value="ECO:0007669"/>
    <property type="project" value="UniProtKB-EC"/>
</dbReference>
<keyword evidence="6" id="KW-0843">Virulence</keyword>
<evidence type="ECO:0000256" key="3">
    <source>
        <dbReference type="ARBA" id="ARBA00012018"/>
    </source>
</evidence>
<dbReference type="InterPro" id="IPR019546">
    <property type="entry name" value="TAT_signal_bac_arc"/>
</dbReference>
<feature type="chain" id="PRO_5020866204" description="phospholipase C" evidence="9">
    <location>
        <begin position="33"/>
        <end position="679"/>
    </location>
</feature>
<keyword evidence="4" id="KW-0134">Cell wall</keyword>
<name>A0A4R2J9C2_9PSEU</name>
<dbReference type="EC" id="3.1.4.3" evidence="3"/>
<evidence type="ECO:0000256" key="4">
    <source>
        <dbReference type="ARBA" id="ARBA00022512"/>
    </source>
</evidence>
<dbReference type="Pfam" id="PF05506">
    <property type="entry name" value="PLipase_C_C"/>
    <property type="match status" value="2"/>
</dbReference>
<evidence type="ECO:0000313" key="11">
    <source>
        <dbReference type="EMBL" id="TCO55911.1"/>
    </source>
</evidence>
<feature type="region of interest" description="Disordered" evidence="8">
    <location>
        <begin position="438"/>
        <end position="480"/>
    </location>
</feature>
<accession>A0A4R2J9C2</accession>
<dbReference type="InterPro" id="IPR017850">
    <property type="entry name" value="Alkaline_phosphatase_core_sf"/>
</dbReference>
<evidence type="ECO:0000256" key="2">
    <source>
        <dbReference type="ARBA" id="ARBA00009717"/>
    </source>
</evidence>
<evidence type="ECO:0000256" key="5">
    <source>
        <dbReference type="ARBA" id="ARBA00022801"/>
    </source>
</evidence>
<dbReference type="EMBL" id="SLWS01000007">
    <property type="protein sequence ID" value="TCO55911.1"/>
    <property type="molecule type" value="Genomic_DNA"/>
</dbReference>
<keyword evidence="9" id="KW-0732">Signal</keyword>
<dbReference type="InterPro" id="IPR008475">
    <property type="entry name" value="PLipase_C_C"/>
</dbReference>
<sequence length="679" mass="75063">MAGSFRPMSRRRFLAGSATTAAAMALPGQASADPAPTKEATIDQVEHVVLLMQENRSFDHYFGTLKGVRGYSDRTPVTLPNGKSVFYQPNPWGLGETLPFHLDTGTTRATCMDAPPMSYKADLKALNKGHYDGWIKDRVLWEIEPSRQGMGFFKRDDLPFYHALAEAFTICDNTFCSTLTRTNSNRLMFFTGTNGLSIDGHVVIENDDIPKSGLSWTTYAERLQKNDISWKVYQQEDNFDDNSLAWFTQFKDAEAGDPLHDNGMAKVDDLVDAFAEDVKNDTLPQVSWIVAPAHLSEHATNSPAKGEDLTARLLKALWASPDVWARTVFILNYDENGGFFDHVPPPLPNSDLVQGHSTVDVKGEVKDGKPIGLGFRVPQLIVSPWTAGGWVCSEVFDFTSVLRFLEKRFGVDEPNISAWRRAVCGDLTSAFDFSAPDTSVPDLPDTSKRPAEAKKQCSDNAAVSVPWKQTLPTQEPGRRDARTLPYAFEASAGHDPDSSKNILITMTNTGTAGVCLTVYATGYRTDGPWVYTIEAGKSWSDYWNVINDKNPNRKGGYQLDLHGPNGFLRQFRGDLSVENASGKAWPQVSGSARDGKYILALTNTGAAACVFTVRDTRDDTATRQEDTTYTVEAASAAEHEWNLDTDYNWYDLTVTVDSSPQFHHRYAGHVENGKPSKSG</sequence>